<dbReference type="Proteomes" id="UP000319818">
    <property type="component" value="Unassembled WGS sequence"/>
</dbReference>
<protein>
    <recommendedName>
        <fullName evidence="6">RNA polymerase sigma factor</fullName>
    </recommendedName>
</protein>
<feature type="domain" description="SnoaL-like" evidence="9">
    <location>
        <begin position="214"/>
        <end position="292"/>
    </location>
</feature>
<evidence type="ECO:0000313" key="10">
    <source>
        <dbReference type="EMBL" id="TQM37536.1"/>
    </source>
</evidence>
<dbReference type="SUPFAM" id="SSF88946">
    <property type="entry name" value="Sigma2 domain of RNA polymerase sigma factors"/>
    <property type="match status" value="1"/>
</dbReference>
<dbReference type="AlphaFoldDB" id="A0A543FUP3"/>
<accession>A0A543FUP3</accession>
<dbReference type="GO" id="GO:0016987">
    <property type="term" value="F:sigma factor activity"/>
    <property type="evidence" value="ECO:0007669"/>
    <property type="project" value="UniProtKB-KW"/>
</dbReference>
<dbReference type="InterPro" id="IPR032710">
    <property type="entry name" value="NTF2-like_dom_sf"/>
</dbReference>
<name>A0A543FUP3_9PSEU</name>
<dbReference type="InterPro" id="IPR052704">
    <property type="entry name" value="ECF_Sigma-70_Domain"/>
</dbReference>
<dbReference type="InterPro" id="IPR014284">
    <property type="entry name" value="RNA_pol_sigma-70_dom"/>
</dbReference>
<feature type="domain" description="RNA polymerase sigma factor 70 region 4 type 2" evidence="8">
    <location>
        <begin position="142"/>
        <end position="194"/>
    </location>
</feature>
<dbReference type="GO" id="GO:0006950">
    <property type="term" value="P:response to stress"/>
    <property type="evidence" value="ECO:0007669"/>
    <property type="project" value="UniProtKB-ARBA"/>
</dbReference>
<dbReference type="EMBL" id="VFPH01000002">
    <property type="protein sequence ID" value="TQM37536.1"/>
    <property type="molecule type" value="Genomic_DNA"/>
</dbReference>
<dbReference type="Pfam" id="PF12680">
    <property type="entry name" value="SnoaL_2"/>
    <property type="match status" value="1"/>
</dbReference>
<dbReference type="InterPro" id="IPR014305">
    <property type="entry name" value="RNA_pol_sigma-G_actinobac"/>
</dbReference>
<dbReference type="PANTHER" id="PTHR30173">
    <property type="entry name" value="SIGMA 19 FACTOR"/>
    <property type="match status" value="1"/>
</dbReference>
<dbReference type="GO" id="GO:0003677">
    <property type="term" value="F:DNA binding"/>
    <property type="evidence" value="ECO:0007669"/>
    <property type="project" value="UniProtKB-KW"/>
</dbReference>
<organism evidence="10 11">
    <name type="scientific">Pseudonocardia cypriaca</name>
    <dbReference type="NCBI Taxonomy" id="882449"/>
    <lineage>
        <taxon>Bacteria</taxon>
        <taxon>Bacillati</taxon>
        <taxon>Actinomycetota</taxon>
        <taxon>Actinomycetes</taxon>
        <taxon>Pseudonocardiales</taxon>
        <taxon>Pseudonocardiaceae</taxon>
        <taxon>Pseudonocardia</taxon>
    </lineage>
</organism>
<keyword evidence="3 6" id="KW-0805">Transcription regulation</keyword>
<dbReference type="CDD" id="cd06171">
    <property type="entry name" value="Sigma70_r4"/>
    <property type="match status" value="1"/>
</dbReference>
<comment type="caution">
    <text evidence="10">The sequence shown here is derived from an EMBL/GenBank/DDBJ whole genome shotgun (WGS) entry which is preliminary data.</text>
</comment>
<evidence type="ECO:0000259" key="9">
    <source>
        <dbReference type="Pfam" id="PF12680"/>
    </source>
</evidence>
<dbReference type="GO" id="GO:0006352">
    <property type="term" value="P:DNA-templated transcription initiation"/>
    <property type="evidence" value="ECO:0007669"/>
    <property type="project" value="InterPro"/>
</dbReference>
<evidence type="ECO:0000259" key="8">
    <source>
        <dbReference type="Pfam" id="PF08281"/>
    </source>
</evidence>
<dbReference type="Pfam" id="PF08281">
    <property type="entry name" value="Sigma70_r4_2"/>
    <property type="match status" value="1"/>
</dbReference>
<dbReference type="PANTHER" id="PTHR30173:SF36">
    <property type="entry name" value="ECF RNA POLYMERASE SIGMA FACTOR SIGJ"/>
    <property type="match status" value="1"/>
</dbReference>
<keyword evidence="6" id="KW-0238">DNA-binding</keyword>
<comment type="subunit">
    <text evidence="2">Interacts transiently with the RNA polymerase catalytic core formed by RpoA, RpoB, RpoC and RpoZ (2 alpha, 1 beta, 1 beta' and 1 omega subunit) to form the RNA polymerase holoenzyme that can initiate transcription.</text>
</comment>
<dbReference type="PROSITE" id="PS01063">
    <property type="entry name" value="SIGMA70_ECF"/>
    <property type="match status" value="1"/>
</dbReference>
<keyword evidence="11" id="KW-1185">Reference proteome</keyword>
<dbReference type="NCBIfam" id="TIGR02937">
    <property type="entry name" value="sigma70-ECF"/>
    <property type="match status" value="1"/>
</dbReference>
<evidence type="ECO:0000313" key="11">
    <source>
        <dbReference type="Proteomes" id="UP000319818"/>
    </source>
</evidence>
<gene>
    <name evidence="10" type="ORF">FB388_4753</name>
</gene>
<dbReference type="SUPFAM" id="SSF54427">
    <property type="entry name" value="NTF2-like"/>
    <property type="match status" value="1"/>
</dbReference>
<evidence type="ECO:0000259" key="7">
    <source>
        <dbReference type="Pfam" id="PF04542"/>
    </source>
</evidence>
<keyword evidence="5 6" id="KW-0804">Transcription</keyword>
<dbReference type="SUPFAM" id="SSF88659">
    <property type="entry name" value="Sigma3 and sigma4 domains of RNA polymerase sigma factors"/>
    <property type="match status" value="1"/>
</dbReference>
<evidence type="ECO:0000256" key="3">
    <source>
        <dbReference type="ARBA" id="ARBA00023015"/>
    </source>
</evidence>
<evidence type="ECO:0000256" key="5">
    <source>
        <dbReference type="ARBA" id="ARBA00023163"/>
    </source>
</evidence>
<evidence type="ECO:0000256" key="1">
    <source>
        <dbReference type="ARBA" id="ARBA00010641"/>
    </source>
</evidence>
<dbReference type="InterPro" id="IPR037401">
    <property type="entry name" value="SnoaL-like"/>
</dbReference>
<dbReference type="InterPro" id="IPR013325">
    <property type="entry name" value="RNA_pol_sigma_r2"/>
</dbReference>
<dbReference type="Gene3D" id="1.10.1740.10">
    <property type="match status" value="1"/>
</dbReference>
<dbReference type="NCBIfam" id="NF006089">
    <property type="entry name" value="PRK08241.1"/>
    <property type="match status" value="1"/>
</dbReference>
<proteinExistence type="inferred from homology"/>
<dbReference type="NCBIfam" id="TIGR02960">
    <property type="entry name" value="SigX5"/>
    <property type="match status" value="1"/>
</dbReference>
<dbReference type="InterPro" id="IPR007627">
    <property type="entry name" value="RNA_pol_sigma70_r2"/>
</dbReference>
<dbReference type="Gene3D" id="1.10.10.10">
    <property type="entry name" value="Winged helix-like DNA-binding domain superfamily/Winged helix DNA-binding domain"/>
    <property type="match status" value="1"/>
</dbReference>
<comment type="similarity">
    <text evidence="1 6">Belongs to the sigma-70 factor family. ECF subfamily.</text>
</comment>
<reference evidence="10 11" key="1">
    <citation type="submission" date="2019-06" db="EMBL/GenBank/DDBJ databases">
        <title>Sequencing the genomes of 1000 actinobacteria strains.</title>
        <authorList>
            <person name="Klenk H.-P."/>
        </authorList>
    </citation>
    <scope>NUCLEOTIDE SEQUENCE [LARGE SCALE GENOMIC DNA]</scope>
    <source>
        <strain evidence="10 11">DSM 45511</strain>
    </source>
</reference>
<keyword evidence="4 6" id="KW-0731">Sigma factor</keyword>
<dbReference type="RefSeq" id="WP_246122323.1">
    <property type="nucleotide sequence ID" value="NZ_VFPH01000002.1"/>
</dbReference>
<feature type="domain" description="RNA polymerase sigma-70 region 2" evidence="7">
    <location>
        <begin position="27"/>
        <end position="92"/>
    </location>
</feature>
<evidence type="ECO:0000256" key="4">
    <source>
        <dbReference type="ARBA" id="ARBA00023082"/>
    </source>
</evidence>
<dbReference type="InterPro" id="IPR013249">
    <property type="entry name" value="RNA_pol_sigma70_r4_t2"/>
</dbReference>
<evidence type="ECO:0000256" key="6">
    <source>
        <dbReference type="RuleBase" id="RU000716"/>
    </source>
</evidence>
<dbReference type="Gene3D" id="3.10.450.50">
    <property type="match status" value="1"/>
</dbReference>
<dbReference type="InterPro" id="IPR013324">
    <property type="entry name" value="RNA_pol_sigma_r3/r4-like"/>
</dbReference>
<evidence type="ECO:0000256" key="2">
    <source>
        <dbReference type="ARBA" id="ARBA00011344"/>
    </source>
</evidence>
<dbReference type="InterPro" id="IPR000838">
    <property type="entry name" value="RNA_pol_sigma70_ECF_CS"/>
</dbReference>
<dbReference type="Pfam" id="PF04542">
    <property type="entry name" value="Sigma70_r2"/>
    <property type="match status" value="1"/>
</dbReference>
<dbReference type="InterPro" id="IPR036388">
    <property type="entry name" value="WH-like_DNA-bd_sf"/>
</dbReference>
<sequence>MVGVIRTDSRAPRESPEPAAEFVAQAEALRNELFAHCYRMVGSVHEAEDLVQETYLRAWHALDSFERRSSMRTWLYRIATNTCLNAVEAARRRALPVQLWPASDPADAVAEATDVPWVEPLPTTRVAVGPEDAAVERESLRLAFVAVLQTLPPRQRAILLLRDVLRFSAAESAQMLDTTAVAVNSGLRRARDQLAARVQTPAEPAEPELRRRLDQYVAAWEAKDVPAIVALFSADVIWEMPPLAAWYRGQADIAHHLAERCPVRPGQARLVPIRANGQPAFATYTREPDGSQRRAFLQVLDIGPGGIEHVYAFGDPAVFALFGLP</sequence>